<dbReference type="AlphaFoldDB" id="A0A0D2HYR9"/>
<evidence type="ECO:0008006" key="9">
    <source>
        <dbReference type="Google" id="ProtNLM"/>
    </source>
</evidence>
<dbReference type="RefSeq" id="XP_016625272.1">
    <property type="nucleotide sequence ID" value="XM_016758023.1"/>
</dbReference>
<reference evidence="7" key="1">
    <citation type="submission" date="2015-01" db="EMBL/GenBank/DDBJ databases">
        <title>The Genome Sequence of Cladophialophora bantiana CBS 173.52.</title>
        <authorList>
            <consortium name="The Broad Institute Genomics Platform"/>
            <person name="Cuomo C."/>
            <person name="de Hoog S."/>
            <person name="Gorbushina A."/>
            <person name="Stielow B."/>
            <person name="Teixiera M."/>
            <person name="Abouelleil A."/>
            <person name="Chapman S.B."/>
            <person name="Priest M."/>
            <person name="Young S.K."/>
            <person name="Wortman J."/>
            <person name="Nusbaum C."/>
            <person name="Birren B."/>
        </authorList>
    </citation>
    <scope>NUCLEOTIDE SEQUENCE [LARGE SCALE GENOMIC DNA]</scope>
    <source>
        <strain evidence="7">CBS 173.52</strain>
    </source>
</reference>
<evidence type="ECO:0000256" key="3">
    <source>
        <dbReference type="ARBA" id="ARBA00022692"/>
    </source>
</evidence>
<accession>A0A0D2HYR9</accession>
<gene>
    <name evidence="7" type="ORF">Z519_00264</name>
</gene>
<keyword evidence="3 6" id="KW-0812">Transmembrane</keyword>
<feature type="transmembrane region" description="Helical" evidence="6">
    <location>
        <begin position="60"/>
        <end position="78"/>
    </location>
</feature>
<keyword evidence="8" id="KW-1185">Reference proteome</keyword>
<evidence type="ECO:0000256" key="1">
    <source>
        <dbReference type="ARBA" id="ARBA00004141"/>
    </source>
</evidence>
<evidence type="ECO:0000313" key="7">
    <source>
        <dbReference type="EMBL" id="KIW98603.1"/>
    </source>
</evidence>
<comment type="subcellular location">
    <subcellularLocation>
        <location evidence="1">Membrane</location>
        <topology evidence="1">Multi-pass membrane protein</topology>
    </subcellularLocation>
</comment>
<protein>
    <recommendedName>
        <fullName evidence="9">Major facilitator superfamily (MFS) profile domain-containing protein</fullName>
    </recommendedName>
</protein>
<evidence type="ECO:0000256" key="6">
    <source>
        <dbReference type="SAM" id="Phobius"/>
    </source>
</evidence>
<evidence type="ECO:0000313" key="8">
    <source>
        <dbReference type="Proteomes" id="UP000053789"/>
    </source>
</evidence>
<dbReference type="GO" id="GO:0016020">
    <property type="term" value="C:membrane"/>
    <property type="evidence" value="ECO:0007669"/>
    <property type="project" value="UniProtKB-SubCell"/>
</dbReference>
<dbReference type="PANTHER" id="PTHR43791:SF3">
    <property type="entry name" value="MAJOR FACILITATOR SUPERFAMILY (MFS) PROFILE DOMAIN-CONTAINING PROTEIN"/>
    <property type="match status" value="1"/>
</dbReference>
<keyword evidence="2" id="KW-0813">Transport</keyword>
<evidence type="ECO:0000256" key="2">
    <source>
        <dbReference type="ARBA" id="ARBA00022448"/>
    </source>
</evidence>
<dbReference type="SUPFAM" id="SSF103473">
    <property type="entry name" value="MFS general substrate transporter"/>
    <property type="match status" value="1"/>
</dbReference>
<feature type="transmembrane region" description="Helical" evidence="6">
    <location>
        <begin position="148"/>
        <end position="173"/>
    </location>
</feature>
<dbReference type="HOGENOM" id="CLU_1384011_0_0_1"/>
<dbReference type="EMBL" id="KN846980">
    <property type="protein sequence ID" value="KIW98603.1"/>
    <property type="molecule type" value="Genomic_DNA"/>
</dbReference>
<sequence>MSATIRSYAFSFFRPLILKKSLGYSQTLSLVLSTPPAIFAVITSMIIARLSDRCRMRSPFYVLQCVMGMVGLAMTGYLKAPGPSLAGQQLQRRSEAGCGGWPANHVWRQRRSCRHLHLSPAGTYRHPAANDECFLLADRSMGQDAPGYVPGMTTVIPVVALAIFVAIGTSLAVRKLNKDADEGKRILEGIEGFRYAW</sequence>
<evidence type="ECO:0000256" key="4">
    <source>
        <dbReference type="ARBA" id="ARBA00022989"/>
    </source>
</evidence>
<keyword evidence="5 6" id="KW-0472">Membrane</keyword>
<dbReference type="GeneID" id="27693192"/>
<dbReference type="OrthoDB" id="3639251at2759"/>
<name>A0A0D2HYR9_CLAB1</name>
<evidence type="ECO:0000256" key="5">
    <source>
        <dbReference type="ARBA" id="ARBA00023136"/>
    </source>
</evidence>
<dbReference type="InterPro" id="IPR036259">
    <property type="entry name" value="MFS_trans_sf"/>
</dbReference>
<organism evidence="7 8">
    <name type="scientific">Cladophialophora bantiana (strain ATCC 10958 / CBS 173.52 / CDC B-1940 / NIH 8579)</name>
    <name type="common">Xylohypha bantiana</name>
    <dbReference type="NCBI Taxonomy" id="1442370"/>
    <lineage>
        <taxon>Eukaryota</taxon>
        <taxon>Fungi</taxon>
        <taxon>Dikarya</taxon>
        <taxon>Ascomycota</taxon>
        <taxon>Pezizomycotina</taxon>
        <taxon>Eurotiomycetes</taxon>
        <taxon>Chaetothyriomycetidae</taxon>
        <taxon>Chaetothyriales</taxon>
        <taxon>Herpotrichiellaceae</taxon>
        <taxon>Cladophialophora</taxon>
    </lineage>
</organism>
<dbReference type="Proteomes" id="UP000053789">
    <property type="component" value="Unassembled WGS sequence"/>
</dbReference>
<dbReference type="VEuPathDB" id="FungiDB:Z519_00264"/>
<keyword evidence="4 6" id="KW-1133">Transmembrane helix</keyword>
<dbReference type="PANTHER" id="PTHR43791">
    <property type="entry name" value="PERMEASE-RELATED"/>
    <property type="match status" value="1"/>
</dbReference>
<proteinExistence type="predicted"/>
<dbReference type="GO" id="GO:0022857">
    <property type="term" value="F:transmembrane transporter activity"/>
    <property type="evidence" value="ECO:0007669"/>
    <property type="project" value="TreeGrafter"/>
</dbReference>
<dbReference type="Gene3D" id="1.20.1250.20">
    <property type="entry name" value="MFS general substrate transporter like domains"/>
    <property type="match status" value="1"/>
</dbReference>
<feature type="transmembrane region" description="Helical" evidence="6">
    <location>
        <begin position="28"/>
        <end position="48"/>
    </location>
</feature>